<proteinExistence type="predicted"/>
<dbReference type="Gene3D" id="3.30.1390.10">
    <property type="match status" value="1"/>
</dbReference>
<dbReference type="OrthoDB" id="3298842at2"/>
<dbReference type="RefSeq" id="WP_043522302.1">
    <property type="nucleotide sequence ID" value="NZ_BAABKU010000009.1"/>
</dbReference>
<evidence type="ECO:0000313" key="2">
    <source>
        <dbReference type="Proteomes" id="UP000054537"/>
    </source>
</evidence>
<name>A0A0A6XEW4_ACTUT</name>
<sequence>MEAVLLDHLEIHLPAEDHPDVVRHLTDGRKIHAVKAYREQTGASLADAKAEVERIARDRGL</sequence>
<organism evidence="1 2">
    <name type="scientific">Actinoplanes utahensis</name>
    <dbReference type="NCBI Taxonomy" id="1869"/>
    <lineage>
        <taxon>Bacteria</taxon>
        <taxon>Bacillati</taxon>
        <taxon>Actinomycetota</taxon>
        <taxon>Actinomycetes</taxon>
        <taxon>Micromonosporales</taxon>
        <taxon>Micromonosporaceae</taxon>
        <taxon>Actinoplanes</taxon>
    </lineage>
</organism>
<reference evidence="1 2" key="1">
    <citation type="submission" date="2014-10" db="EMBL/GenBank/DDBJ databases">
        <title>Draft genome sequence of Actinoplanes utahensis NRRL 12052.</title>
        <authorList>
            <person name="Velasco-Bucheli B."/>
            <person name="del Cerro C."/>
            <person name="Hormigo D."/>
            <person name="Garcia J.L."/>
            <person name="Acebal C."/>
            <person name="Arroyo M."/>
            <person name="de la Mata I."/>
        </authorList>
    </citation>
    <scope>NUCLEOTIDE SEQUENCE [LARGE SCALE GENOMIC DNA]</scope>
    <source>
        <strain evidence="1 2">NRRL 12052</strain>
    </source>
</reference>
<dbReference type="AlphaFoldDB" id="A0A0A6XEW4"/>
<evidence type="ECO:0000313" key="1">
    <source>
        <dbReference type="EMBL" id="KHD78637.1"/>
    </source>
</evidence>
<protein>
    <recommendedName>
        <fullName evidence="3">Ribosomal protein L7/L12 C-terminal domain-containing protein</fullName>
    </recommendedName>
</protein>
<comment type="caution">
    <text evidence="1">The sequence shown here is derived from an EMBL/GenBank/DDBJ whole genome shotgun (WGS) entry which is preliminary data.</text>
</comment>
<dbReference type="InterPro" id="IPR014719">
    <property type="entry name" value="Ribosomal_bL12_C/ClpS-like"/>
</dbReference>
<accession>A0A0A6XEW4</accession>
<gene>
    <name evidence="1" type="ORF">MB27_03045</name>
</gene>
<evidence type="ECO:0008006" key="3">
    <source>
        <dbReference type="Google" id="ProtNLM"/>
    </source>
</evidence>
<keyword evidence="2" id="KW-1185">Reference proteome</keyword>
<dbReference type="EMBL" id="JRTT01000003">
    <property type="protein sequence ID" value="KHD78637.1"/>
    <property type="molecule type" value="Genomic_DNA"/>
</dbReference>
<dbReference type="Proteomes" id="UP000054537">
    <property type="component" value="Unassembled WGS sequence"/>
</dbReference>